<dbReference type="PANTHER" id="PTHR43433">
    <property type="entry name" value="HYDROLASE, ALPHA/BETA FOLD FAMILY PROTEIN"/>
    <property type="match status" value="1"/>
</dbReference>
<keyword evidence="3" id="KW-1185">Reference proteome</keyword>
<gene>
    <name evidence="2" type="ORF">FB562_1308</name>
</gene>
<feature type="domain" description="AB hydrolase-1" evidence="1">
    <location>
        <begin position="40"/>
        <end position="270"/>
    </location>
</feature>
<organism evidence="2 3">
    <name type="scientific">Homoserinimonas aerilata</name>
    <dbReference type="NCBI Taxonomy" id="1162970"/>
    <lineage>
        <taxon>Bacteria</taxon>
        <taxon>Bacillati</taxon>
        <taxon>Actinomycetota</taxon>
        <taxon>Actinomycetes</taxon>
        <taxon>Micrococcales</taxon>
        <taxon>Microbacteriaceae</taxon>
        <taxon>Homoserinimonas</taxon>
    </lineage>
</organism>
<name>A0A542YJK7_9MICO</name>
<dbReference type="PANTHER" id="PTHR43433:SF5">
    <property type="entry name" value="AB HYDROLASE-1 DOMAIN-CONTAINING PROTEIN"/>
    <property type="match status" value="1"/>
</dbReference>
<dbReference type="GO" id="GO:0004806">
    <property type="term" value="F:triacylglycerol lipase activity"/>
    <property type="evidence" value="ECO:0007669"/>
    <property type="project" value="TreeGrafter"/>
</dbReference>
<dbReference type="Proteomes" id="UP000317998">
    <property type="component" value="Unassembled WGS sequence"/>
</dbReference>
<protein>
    <submittedName>
        <fullName evidence="2">Pimeloyl-ACP methyl ester carboxylesterase</fullName>
    </submittedName>
</protein>
<dbReference type="InterPro" id="IPR000073">
    <property type="entry name" value="AB_hydrolase_1"/>
</dbReference>
<dbReference type="InterPro" id="IPR050471">
    <property type="entry name" value="AB_hydrolase"/>
</dbReference>
<evidence type="ECO:0000259" key="1">
    <source>
        <dbReference type="Pfam" id="PF12697"/>
    </source>
</evidence>
<comment type="caution">
    <text evidence="2">The sequence shown here is derived from an EMBL/GenBank/DDBJ whole genome shotgun (WGS) entry which is preliminary data.</text>
</comment>
<evidence type="ECO:0000313" key="2">
    <source>
        <dbReference type="EMBL" id="TQL48221.1"/>
    </source>
</evidence>
<dbReference type="SUPFAM" id="SSF53474">
    <property type="entry name" value="alpha/beta-Hydrolases"/>
    <property type="match status" value="1"/>
</dbReference>
<dbReference type="InterPro" id="IPR029058">
    <property type="entry name" value="AB_hydrolase_fold"/>
</dbReference>
<dbReference type="Gene3D" id="3.40.50.1820">
    <property type="entry name" value="alpha/beta hydrolase"/>
    <property type="match status" value="1"/>
</dbReference>
<evidence type="ECO:0000313" key="3">
    <source>
        <dbReference type="Proteomes" id="UP000317998"/>
    </source>
</evidence>
<dbReference type="AlphaFoldDB" id="A0A542YJK7"/>
<accession>A0A542YJK7</accession>
<sequence>MMPGLLDGSTATLFRRHMEHVISADGTRIATHTTGAGPVIVIVNGALSTSNDAADLADAFANAGLRAITYDRRARGDSGNALPAEPAREVEDLAAVIAASGGDAAVVGHSSGAVLALYAAGEGVPMAHLFLSEPPFRFGETAHATDLAERLQAMVDDGRAADAVVAFQREAVGLPEQFIEQFRATPDFATTLPLAQSTVYDTLVTQRTSTPSAAMLGVEMPVTILCGTETMPFLTGAAQRLAEAMPHAEFLEVAESVGHRMHPDATALIVAARVAG</sequence>
<dbReference type="EMBL" id="VFOM01000001">
    <property type="protein sequence ID" value="TQL48221.1"/>
    <property type="molecule type" value="Genomic_DNA"/>
</dbReference>
<dbReference type="Pfam" id="PF12697">
    <property type="entry name" value="Abhydrolase_6"/>
    <property type="match status" value="1"/>
</dbReference>
<proteinExistence type="predicted"/>
<dbReference type="GO" id="GO:0046503">
    <property type="term" value="P:glycerolipid catabolic process"/>
    <property type="evidence" value="ECO:0007669"/>
    <property type="project" value="TreeGrafter"/>
</dbReference>
<reference evidence="2 3" key="1">
    <citation type="submission" date="2019-06" db="EMBL/GenBank/DDBJ databases">
        <title>Sequencing the genomes of 1000 actinobacteria strains.</title>
        <authorList>
            <person name="Klenk H.-P."/>
        </authorList>
    </citation>
    <scope>NUCLEOTIDE SEQUENCE [LARGE SCALE GENOMIC DNA]</scope>
    <source>
        <strain evidence="2 3">DSM 26477</strain>
    </source>
</reference>